<dbReference type="AlphaFoldDB" id="A0A1D8KA43"/>
<dbReference type="Proteomes" id="UP000095342">
    <property type="component" value="Chromosome"/>
</dbReference>
<sequence length="124" mass="14255">MLRIRSICLIDTDPQHSPQIHATPIIQQEQMRKQPPCWVWLRIIHYAEKLVGLPTGGDGRDRCVQMRFQKVHPAADRGAKPRNLTFVFKRRPKRFVTIICFAAIFVARATHLSTVANQNSLDNV</sequence>
<protein>
    <submittedName>
        <fullName evidence="2">Uncharacterized protein</fullName>
    </submittedName>
</protein>
<gene>
    <name evidence="2" type="ORF">BJI67_12820</name>
</gene>
<feature type="transmembrane region" description="Helical" evidence="1">
    <location>
        <begin position="95"/>
        <end position="116"/>
    </location>
</feature>
<evidence type="ECO:0000313" key="2">
    <source>
        <dbReference type="EMBL" id="AOV17814.1"/>
    </source>
</evidence>
<accession>A0A1D8KA43</accession>
<reference evidence="2 3" key="1">
    <citation type="submission" date="2016-09" db="EMBL/GenBank/DDBJ databases">
        <title>Acidihalobacter prosperus V6 (DSM14174).</title>
        <authorList>
            <person name="Khaleque H.N."/>
            <person name="Ramsay J.P."/>
            <person name="Murphy R.J.T."/>
            <person name="Kaksonen A.H."/>
            <person name="Boxall N.J."/>
            <person name="Watkin E.L.J."/>
        </authorList>
    </citation>
    <scope>NUCLEOTIDE SEQUENCE [LARGE SCALE GENOMIC DNA]</scope>
    <source>
        <strain evidence="2 3">V6</strain>
    </source>
</reference>
<organism evidence="2 3">
    <name type="scientific">Acidihalobacter aeolianus</name>
    <dbReference type="NCBI Taxonomy" id="2792603"/>
    <lineage>
        <taxon>Bacteria</taxon>
        <taxon>Pseudomonadati</taxon>
        <taxon>Pseudomonadota</taxon>
        <taxon>Gammaproteobacteria</taxon>
        <taxon>Chromatiales</taxon>
        <taxon>Ectothiorhodospiraceae</taxon>
        <taxon>Acidihalobacter</taxon>
    </lineage>
</organism>
<keyword evidence="1" id="KW-1133">Transmembrane helix</keyword>
<evidence type="ECO:0000256" key="1">
    <source>
        <dbReference type="SAM" id="Phobius"/>
    </source>
</evidence>
<dbReference type="EMBL" id="CP017448">
    <property type="protein sequence ID" value="AOV17814.1"/>
    <property type="molecule type" value="Genomic_DNA"/>
</dbReference>
<keyword evidence="3" id="KW-1185">Reference proteome</keyword>
<keyword evidence="1" id="KW-0472">Membrane</keyword>
<keyword evidence="1" id="KW-0812">Transmembrane</keyword>
<dbReference type="KEGG" id="aaeo:BJI67_12820"/>
<proteinExistence type="predicted"/>
<evidence type="ECO:0000313" key="3">
    <source>
        <dbReference type="Proteomes" id="UP000095342"/>
    </source>
</evidence>
<name>A0A1D8KA43_9GAMM</name>